<protein>
    <submittedName>
        <fullName evidence="1">Uncharacterized protein</fullName>
    </submittedName>
</protein>
<comment type="caution">
    <text evidence="1">The sequence shown here is derived from an EMBL/GenBank/DDBJ whole genome shotgun (WGS) entry which is preliminary data.</text>
</comment>
<dbReference type="AlphaFoldDB" id="A0AA40CVE3"/>
<reference evidence="1" key="1">
    <citation type="submission" date="2023-06" db="EMBL/GenBank/DDBJ databases">
        <title>Genome-scale phylogeny and comparative genomics of the fungal order Sordariales.</title>
        <authorList>
            <consortium name="Lawrence Berkeley National Laboratory"/>
            <person name="Hensen N."/>
            <person name="Bonometti L."/>
            <person name="Westerberg I."/>
            <person name="Brannstrom I.O."/>
            <person name="Guillou S."/>
            <person name="Cros-Aarteil S."/>
            <person name="Calhoun S."/>
            <person name="Haridas S."/>
            <person name="Kuo A."/>
            <person name="Mondo S."/>
            <person name="Pangilinan J."/>
            <person name="Riley R."/>
            <person name="Labutti K."/>
            <person name="Andreopoulos B."/>
            <person name="Lipzen A."/>
            <person name="Chen C."/>
            <person name="Yanf M."/>
            <person name="Daum C."/>
            <person name="Ng V."/>
            <person name="Clum A."/>
            <person name="Steindorff A."/>
            <person name="Ohm R."/>
            <person name="Martin F."/>
            <person name="Silar P."/>
            <person name="Natvig D."/>
            <person name="Lalanne C."/>
            <person name="Gautier V."/>
            <person name="Ament-Velasquez S.L."/>
            <person name="Kruys A."/>
            <person name="Hutchinson M.I."/>
            <person name="Powell A.J."/>
            <person name="Barry K."/>
            <person name="Miller A.N."/>
            <person name="Grigoriev I.V."/>
            <person name="Debuchy R."/>
            <person name="Gladieux P."/>
            <person name="Thoren M.H."/>
            <person name="Johannesson H."/>
        </authorList>
    </citation>
    <scope>NUCLEOTIDE SEQUENCE</scope>
    <source>
        <strain evidence="1">SMH2532-1</strain>
    </source>
</reference>
<keyword evidence="2" id="KW-1185">Reference proteome</keyword>
<accession>A0AA40CVE3</accession>
<proteinExistence type="predicted"/>
<gene>
    <name evidence="1" type="ORF">B0T16DRAFT_455182</name>
</gene>
<sequence length="267" mass="28799">MVTPASEKIRRAVFIADLVTQMIPFHLGVTEHIFVHVPASELDERTWTSGFWKVKAAGFHKQLNPISSSTLSFSPTAGQPKVRISKASTLIALASHAQGAPTPKDSCNDQSALEYLRGHWVADRCVSSLAVKASSFCTSYFSIQTATAHQTVTATNPPIGGGVIGHKRDLPCLGLPPSFLLSLRPRPSLASACSCLGVTTPTVTTTSTATTTETTTATEVQTHMKHRLGLHWQLVCRPPEEYVDLLPSPPDVGQAKMTWTLPCDEKV</sequence>
<dbReference type="EMBL" id="JAULSV010000002">
    <property type="protein sequence ID" value="KAK0652836.1"/>
    <property type="molecule type" value="Genomic_DNA"/>
</dbReference>
<name>A0AA40CVE3_9PEZI</name>
<dbReference type="Proteomes" id="UP001174936">
    <property type="component" value="Unassembled WGS sequence"/>
</dbReference>
<evidence type="ECO:0000313" key="2">
    <source>
        <dbReference type="Proteomes" id="UP001174936"/>
    </source>
</evidence>
<evidence type="ECO:0000313" key="1">
    <source>
        <dbReference type="EMBL" id="KAK0652836.1"/>
    </source>
</evidence>
<organism evidence="1 2">
    <name type="scientific">Cercophora newfieldiana</name>
    <dbReference type="NCBI Taxonomy" id="92897"/>
    <lineage>
        <taxon>Eukaryota</taxon>
        <taxon>Fungi</taxon>
        <taxon>Dikarya</taxon>
        <taxon>Ascomycota</taxon>
        <taxon>Pezizomycotina</taxon>
        <taxon>Sordariomycetes</taxon>
        <taxon>Sordariomycetidae</taxon>
        <taxon>Sordariales</taxon>
        <taxon>Lasiosphaeriaceae</taxon>
        <taxon>Cercophora</taxon>
    </lineage>
</organism>